<evidence type="ECO:0000256" key="4">
    <source>
        <dbReference type="ARBA" id="ARBA00023136"/>
    </source>
</evidence>
<feature type="transmembrane region" description="Helical" evidence="6">
    <location>
        <begin position="221"/>
        <end position="240"/>
    </location>
</feature>
<dbReference type="Pfam" id="PF01061">
    <property type="entry name" value="ABC2_membrane"/>
    <property type="match status" value="1"/>
</dbReference>
<evidence type="ECO:0000313" key="8">
    <source>
        <dbReference type="EMBL" id="STZ56769.1"/>
    </source>
</evidence>
<gene>
    <name evidence="8" type="primary">drrB_1</name>
    <name evidence="8" type="ORF">NCTC10821_00262</name>
</gene>
<sequence>MSALVTLTERVFRGTLRDFDLVLAVVVPVATFVGFTLVLRDVINTGSMPYAQYVLPTIIMQTLLFGALTAADRAARDASHGFGRRMLTMPMHTLVPLAARMLYCLIRSAVVVVASIAIAYPFGFRLAGGVGYAVAFVLVIGVLTLALSLGADAIGTRIKRIDASSQLLLIPILGLVLLSTGMAPASAFPDWVEPFVRMQPVSVITGTLRGFTDGSVSSSSLAGTLAWCFGLLLVFGVIAARSQRRAE</sequence>
<evidence type="ECO:0000256" key="6">
    <source>
        <dbReference type="RuleBase" id="RU361157"/>
    </source>
</evidence>
<dbReference type="GO" id="GO:0046677">
    <property type="term" value="P:response to antibiotic"/>
    <property type="evidence" value="ECO:0007669"/>
    <property type="project" value="UniProtKB-KW"/>
</dbReference>
<organism evidence="8 9">
    <name type="scientific">Mycolicibacterium tokaiense</name>
    <dbReference type="NCBI Taxonomy" id="39695"/>
    <lineage>
        <taxon>Bacteria</taxon>
        <taxon>Bacillati</taxon>
        <taxon>Actinomycetota</taxon>
        <taxon>Actinomycetes</taxon>
        <taxon>Mycobacteriales</taxon>
        <taxon>Mycobacteriaceae</taxon>
        <taxon>Mycolicibacterium</taxon>
    </lineage>
</organism>
<dbReference type="PIRSF" id="PIRSF006648">
    <property type="entry name" value="DrrB"/>
    <property type="match status" value="1"/>
</dbReference>
<feature type="transmembrane region" description="Helical" evidence="6">
    <location>
        <begin position="51"/>
        <end position="71"/>
    </location>
</feature>
<evidence type="ECO:0000256" key="2">
    <source>
        <dbReference type="ARBA" id="ARBA00022692"/>
    </source>
</evidence>
<name>A0A378T7L4_9MYCO</name>
<dbReference type="GO" id="GO:0043190">
    <property type="term" value="C:ATP-binding cassette (ABC) transporter complex"/>
    <property type="evidence" value="ECO:0007669"/>
    <property type="project" value="InterPro"/>
</dbReference>
<comment type="subcellular location">
    <subcellularLocation>
        <location evidence="6">Cell membrane</location>
        <topology evidence="6">Multi-pass membrane protein</topology>
    </subcellularLocation>
    <subcellularLocation>
        <location evidence="1">Membrane</location>
        <topology evidence="1">Multi-pass membrane protein</topology>
    </subcellularLocation>
</comment>
<dbReference type="Proteomes" id="UP000254978">
    <property type="component" value="Unassembled WGS sequence"/>
</dbReference>
<dbReference type="PANTHER" id="PTHR43229:SF2">
    <property type="entry name" value="NODULATION PROTEIN J"/>
    <property type="match status" value="1"/>
</dbReference>
<feature type="transmembrane region" description="Helical" evidence="6">
    <location>
        <begin position="21"/>
        <end position="39"/>
    </location>
</feature>
<keyword evidence="6" id="KW-1003">Cell membrane</keyword>
<keyword evidence="4 6" id="KW-0472">Membrane</keyword>
<keyword evidence="5" id="KW-0046">Antibiotic resistance</keyword>
<feature type="transmembrane region" description="Helical" evidence="6">
    <location>
        <begin position="167"/>
        <end position="188"/>
    </location>
</feature>
<keyword evidence="2 6" id="KW-0812">Transmembrane</keyword>
<feature type="transmembrane region" description="Helical" evidence="6">
    <location>
        <begin position="92"/>
        <end position="120"/>
    </location>
</feature>
<keyword evidence="6" id="KW-0813">Transport</keyword>
<evidence type="ECO:0000256" key="3">
    <source>
        <dbReference type="ARBA" id="ARBA00022989"/>
    </source>
</evidence>
<keyword evidence="3 6" id="KW-1133">Transmembrane helix</keyword>
<reference evidence="8 9" key="1">
    <citation type="submission" date="2018-06" db="EMBL/GenBank/DDBJ databases">
        <authorList>
            <consortium name="Pathogen Informatics"/>
            <person name="Doyle S."/>
        </authorList>
    </citation>
    <scope>NUCLEOTIDE SEQUENCE [LARGE SCALE GENOMIC DNA]</scope>
    <source>
        <strain evidence="8 9">NCTC10821</strain>
    </source>
</reference>
<accession>A0A378T7L4</accession>
<dbReference type="EMBL" id="UGQT01000001">
    <property type="protein sequence ID" value="STZ56769.1"/>
    <property type="molecule type" value="Genomic_DNA"/>
</dbReference>
<keyword evidence="9" id="KW-1185">Reference proteome</keyword>
<dbReference type="InterPro" id="IPR000412">
    <property type="entry name" value="ABC_2_transport"/>
</dbReference>
<evidence type="ECO:0000256" key="5">
    <source>
        <dbReference type="ARBA" id="ARBA00023251"/>
    </source>
</evidence>
<evidence type="ECO:0000256" key="1">
    <source>
        <dbReference type="ARBA" id="ARBA00004141"/>
    </source>
</evidence>
<dbReference type="InterPro" id="IPR013525">
    <property type="entry name" value="ABC2_TM"/>
</dbReference>
<comment type="similarity">
    <text evidence="6">Belongs to the ABC-2 integral membrane protein family.</text>
</comment>
<feature type="domain" description="ABC transmembrane type-2" evidence="7">
    <location>
        <begin position="19"/>
        <end position="246"/>
    </location>
</feature>
<dbReference type="InterPro" id="IPR047817">
    <property type="entry name" value="ABC2_TM_bact-type"/>
</dbReference>
<evidence type="ECO:0000313" key="9">
    <source>
        <dbReference type="Proteomes" id="UP000254978"/>
    </source>
</evidence>
<evidence type="ECO:0000259" key="7">
    <source>
        <dbReference type="PROSITE" id="PS51012"/>
    </source>
</evidence>
<dbReference type="PROSITE" id="PS51012">
    <property type="entry name" value="ABC_TM2"/>
    <property type="match status" value="1"/>
</dbReference>
<protein>
    <recommendedName>
        <fullName evidence="6">Transport permease protein</fullName>
    </recommendedName>
</protein>
<dbReference type="PANTHER" id="PTHR43229">
    <property type="entry name" value="NODULATION PROTEIN J"/>
    <property type="match status" value="1"/>
</dbReference>
<feature type="transmembrane region" description="Helical" evidence="6">
    <location>
        <begin position="132"/>
        <end position="155"/>
    </location>
</feature>
<dbReference type="AlphaFoldDB" id="A0A378T7L4"/>
<proteinExistence type="inferred from homology"/>
<dbReference type="RefSeq" id="WP_170314357.1">
    <property type="nucleotide sequence ID" value="NZ_AP022600.1"/>
</dbReference>
<dbReference type="GO" id="GO:0140359">
    <property type="term" value="F:ABC-type transporter activity"/>
    <property type="evidence" value="ECO:0007669"/>
    <property type="project" value="InterPro"/>
</dbReference>
<dbReference type="InterPro" id="IPR051784">
    <property type="entry name" value="Nod_factor_ABC_transporter"/>
</dbReference>